<dbReference type="Gene3D" id="3.90.1200.10">
    <property type="match status" value="1"/>
</dbReference>
<evidence type="ECO:0000256" key="4">
    <source>
        <dbReference type="ARBA" id="ARBA00022946"/>
    </source>
</evidence>
<evidence type="ECO:0000313" key="9">
    <source>
        <dbReference type="Proteomes" id="UP000326565"/>
    </source>
</evidence>
<proteinExistence type="inferred from homology"/>
<comment type="subcellular location">
    <subcellularLocation>
        <location evidence="1">Mitochondrion</location>
    </subcellularLocation>
</comment>
<comment type="similarity">
    <text evidence="2">Belongs to the AIM9 family.</text>
</comment>
<dbReference type="Pfam" id="PF01636">
    <property type="entry name" value="APH"/>
    <property type="match status" value="1"/>
</dbReference>
<organism evidence="8 9">
    <name type="scientific">Aspergillus leporis</name>
    <dbReference type="NCBI Taxonomy" id="41062"/>
    <lineage>
        <taxon>Eukaryota</taxon>
        <taxon>Fungi</taxon>
        <taxon>Dikarya</taxon>
        <taxon>Ascomycota</taxon>
        <taxon>Pezizomycotina</taxon>
        <taxon>Eurotiomycetes</taxon>
        <taxon>Eurotiomycetidae</taxon>
        <taxon>Eurotiales</taxon>
        <taxon>Aspergillaceae</taxon>
        <taxon>Aspergillus</taxon>
        <taxon>Aspergillus subgen. Circumdati</taxon>
    </lineage>
</organism>
<dbReference type="PANTHER" id="PTHR36091:SF1">
    <property type="entry name" value="ALTERED INHERITANCE OF MITOCHONDRIA PROTEIN 9, MITOCHONDRIAL"/>
    <property type="match status" value="1"/>
</dbReference>
<dbReference type="Proteomes" id="UP000326565">
    <property type="component" value="Unassembled WGS sequence"/>
</dbReference>
<evidence type="ECO:0000256" key="6">
    <source>
        <dbReference type="ARBA" id="ARBA00031849"/>
    </source>
</evidence>
<keyword evidence="4" id="KW-0809">Transit peptide</keyword>
<accession>A0A5N5XHV3</accession>
<evidence type="ECO:0000313" key="8">
    <source>
        <dbReference type="EMBL" id="KAB8078660.1"/>
    </source>
</evidence>
<sequence length="444" mass="50617">MTPITTACFIPKVLVVILDFGFDPHAYTSGRWLHHDSLERNSRYIKFDFDALCRKVLVPGADAITSCQTVEGDFNRVFIFTLSNARRIVARLPFTLAGPTRLRTASEVATIKYLQTKTSILARDGWWPVRFIQAIYQKLKEVVDSGFPAYGSLYFTHCPLDHKLPLDREFCIGPHCGTRYWDCRDITITWNPFTGLVDAGIAGISLVDREAESRPSYHMSIQAHLDLLVHVRAVFKHMSVNPQIQNVATPLLFHQDLHKRNVFVSENDPTIITGIIDWQAASIEPSFWYADEMPDFATSYEAGHDIYLKSFEACTQILIPRLSGPRLMSDGLFRPFRYSYRTWKDGAVDLHDDLIETAQPWKELGFTGQCPYPIPAPKELAGHKREYKLFEAAQNLKYDLASLLNIATDGWMPPKEWEAVQRAHKEMFEGMLHAAQGSDERRCG</sequence>
<reference evidence="8 9" key="1">
    <citation type="submission" date="2019-04" db="EMBL/GenBank/DDBJ databases">
        <title>Friends and foes A comparative genomics study of 23 Aspergillus species from section Flavi.</title>
        <authorList>
            <consortium name="DOE Joint Genome Institute"/>
            <person name="Kjaerbolling I."/>
            <person name="Vesth T."/>
            <person name="Frisvad J.C."/>
            <person name="Nybo J.L."/>
            <person name="Theobald S."/>
            <person name="Kildgaard S."/>
            <person name="Isbrandt T."/>
            <person name="Kuo A."/>
            <person name="Sato A."/>
            <person name="Lyhne E.K."/>
            <person name="Kogle M.E."/>
            <person name="Wiebenga A."/>
            <person name="Kun R.S."/>
            <person name="Lubbers R.J."/>
            <person name="Makela M.R."/>
            <person name="Barry K."/>
            <person name="Chovatia M."/>
            <person name="Clum A."/>
            <person name="Daum C."/>
            <person name="Haridas S."/>
            <person name="He G."/>
            <person name="LaButti K."/>
            <person name="Lipzen A."/>
            <person name="Mondo S."/>
            <person name="Riley R."/>
            <person name="Salamov A."/>
            <person name="Simmons B.A."/>
            <person name="Magnuson J.K."/>
            <person name="Henrissat B."/>
            <person name="Mortensen U.H."/>
            <person name="Larsen T.O."/>
            <person name="Devries R.P."/>
            <person name="Grigoriev I.V."/>
            <person name="Machida M."/>
            <person name="Baker S.E."/>
            <person name="Andersen M.R."/>
        </authorList>
    </citation>
    <scope>NUCLEOTIDE SEQUENCE [LARGE SCALE GENOMIC DNA]</scope>
    <source>
        <strain evidence="8 9">CBS 151.66</strain>
    </source>
</reference>
<keyword evidence="9" id="KW-1185">Reference proteome</keyword>
<evidence type="ECO:0000256" key="5">
    <source>
        <dbReference type="ARBA" id="ARBA00023128"/>
    </source>
</evidence>
<keyword evidence="5" id="KW-0496">Mitochondrion</keyword>
<dbReference type="InterPro" id="IPR011009">
    <property type="entry name" value="Kinase-like_dom_sf"/>
</dbReference>
<gene>
    <name evidence="8" type="ORF">BDV29DRAFT_187790</name>
</gene>
<dbReference type="SUPFAM" id="SSF56112">
    <property type="entry name" value="Protein kinase-like (PK-like)"/>
    <property type="match status" value="1"/>
</dbReference>
<dbReference type="AlphaFoldDB" id="A0A5N5XHV3"/>
<evidence type="ECO:0000259" key="7">
    <source>
        <dbReference type="Pfam" id="PF01636"/>
    </source>
</evidence>
<evidence type="ECO:0000256" key="2">
    <source>
        <dbReference type="ARBA" id="ARBA00005543"/>
    </source>
</evidence>
<dbReference type="InterPro" id="IPR051035">
    <property type="entry name" value="Mito_inheritance_9"/>
</dbReference>
<name>A0A5N5XHV3_9EURO</name>
<evidence type="ECO:0000256" key="3">
    <source>
        <dbReference type="ARBA" id="ARBA00016197"/>
    </source>
</evidence>
<dbReference type="PANTHER" id="PTHR36091">
    <property type="entry name" value="ALTERED INHERITANCE OF MITOCHONDRIA PROTEIN 9, MITOCHONDRIAL"/>
    <property type="match status" value="1"/>
</dbReference>
<dbReference type="OrthoDB" id="2831558at2759"/>
<dbReference type="InterPro" id="IPR002575">
    <property type="entry name" value="Aminoglycoside_PTrfase"/>
</dbReference>
<dbReference type="EMBL" id="ML732156">
    <property type="protein sequence ID" value="KAB8078660.1"/>
    <property type="molecule type" value="Genomic_DNA"/>
</dbReference>
<dbReference type="GO" id="GO:0005739">
    <property type="term" value="C:mitochondrion"/>
    <property type="evidence" value="ECO:0007669"/>
    <property type="project" value="UniProtKB-SubCell"/>
</dbReference>
<evidence type="ECO:0000256" key="1">
    <source>
        <dbReference type="ARBA" id="ARBA00004173"/>
    </source>
</evidence>
<feature type="domain" description="Aminoglycoside phosphotransferase" evidence="7">
    <location>
        <begin position="249"/>
        <end position="283"/>
    </location>
</feature>
<protein>
    <recommendedName>
        <fullName evidence="3">Altered inheritance of mitochondria protein 9, mitochondrial</fullName>
    </recommendedName>
    <alternativeName>
        <fullName evidence="6">Found in mitochondrial proteome protein 29</fullName>
    </alternativeName>
</protein>